<evidence type="ECO:0000313" key="5">
    <source>
        <dbReference type="RefSeq" id="XP_020098416.1"/>
    </source>
</evidence>
<protein>
    <submittedName>
        <fullName evidence="5">Leucine-rich repeat extensin-like protein 6</fullName>
    </submittedName>
</protein>
<evidence type="ECO:0000256" key="3">
    <source>
        <dbReference type="SAM" id="SignalP"/>
    </source>
</evidence>
<dbReference type="PANTHER" id="PTHR35094">
    <property type="entry name" value="LEUCINE-RICH REPEAT EXTENSIN-LIKE PROTEIN 2"/>
    <property type="match status" value="1"/>
</dbReference>
<feature type="signal peptide" evidence="3">
    <location>
        <begin position="1"/>
        <end position="23"/>
    </location>
</feature>
<proteinExistence type="predicted"/>
<dbReference type="Gramene" id="Aco005437.1.mrna1">
    <property type="protein sequence ID" value="Aco005437.1.mrna1.cds1"/>
    <property type="gene ID" value="Aco005437.1.path1"/>
</dbReference>
<dbReference type="AlphaFoldDB" id="A0A6P5FQ43"/>
<reference evidence="4" key="1">
    <citation type="journal article" date="2015" name="Nat. Genet.">
        <title>The pineapple genome and the evolution of CAM photosynthesis.</title>
        <authorList>
            <person name="Ming R."/>
            <person name="VanBuren R."/>
            <person name="Wai C.M."/>
            <person name="Tang H."/>
            <person name="Schatz M.C."/>
            <person name="Bowers J.E."/>
            <person name="Lyons E."/>
            <person name="Wang M.L."/>
            <person name="Chen J."/>
            <person name="Biggers E."/>
            <person name="Zhang J."/>
            <person name="Huang L."/>
            <person name="Zhang L."/>
            <person name="Miao W."/>
            <person name="Zhang J."/>
            <person name="Ye Z."/>
            <person name="Miao C."/>
            <person name="Lin Z."/>
            <person name="Wang H."/>
            <person name="Zhou H."/>
            <person name="Yim W.C."/>
            <person name="Priest H.D."/>
            <person name="Zheng C."/>
            <person name="Woodhouse M."/>
            <person name="Edger P.P."/>
            <person name="Guyot R."/>
            <person name="Guo H.B."/>
            <person name="Guo H."/>
            <person name="Zheng G."/>
            <person name="Singh R."/>
            <person name="Sharma A."/>
            <person name="Min X."/>
            <person name="Zheng Y."/>
            <person name="Lee H."/>
            <person name="Gurtowski J."/>
            <person name="Sedlazeck F.J."/>
            <person name="Harkess A."/>
            <person name="McKain M.R."/>
            <person name="Liao Z."/>
            <person name="Fang J."/>
            <person name="Liu J."/>
            <person name="Zhang X."/>
            <person name="Zhang Q."/>
            <person name="Hu W."/>
            <person name="Qin Y."/>
            <person name="Wang K."/>
            <person name="Chen L.Y."/>
            <person name="Shirley N."/>
            <person name="Lin Y.R."/>
            <person name="Liu L.Y."/>
            <person name="Hernandez A.G."/>
            <person name="Wright C.L."/>
            <person name="Bulone V."/>
            <person name="Tuskan G.A."/>
            <person name="Heath K."/>
            <person name="Zee F."/>
            <person name="Moore P.H."/>
            <person name="Sunkar R."/>
            <person name="Leebens-Mack J.H."/>
            <person name="Mockler T."/>
            <person name="Bennetzen J.L."/>
            <person name="Freeling M."/>
            <person name="Sankoff D."/>
            <person name="Paterson A.H."/>
            <person name="Zhu X."/>
            <person name="Yang X."/>
            <person name="Smith J.A."/>
            <person name="Cushman J.C."/>
            <person name="Paull R.E."/>
            <person name="Yu Q."/>
        </authorList>
    </citation>
    <scope>NUCLEOTIDE SEQUENCE [LARGE SCALE GENOMIC DNA]</scope>
    <source>
        <strain evidence="4">cv. F153</strain>
    </source>
</reference>
<keyword evidence="4" id="KW-1185">Reference proteome</keyword>
<dbReference type="GeneID" id="109717155"/>
<accession>A0A6P5FQ43</accession>
<dbReference type="Proteomes" id="UP000515123">
    <property type="component" value="Linkage group 11"/>
</dbReference>
<keyword evidence="2" id="KW-0472">Membrane</keyword>
<feature type="chain" id="PRO_5028125074" evidence="3">
    <location>
        <begin position="24"/>
        <end position="126"/>
    </location>
</feature>
<evidence type="ECO:0000256" key="2">
    <source>
        <dbReference type="SAM" id="Phobius"/>
    </source>
</evidence>
<dbReference type="PANTHER" id="PTHR35094:SF7">
    <property type="entry name" value="LEUCINE-RICH REPEAT EXTENSIN-LIKE PROTEIN 2"/>
    <property type="match status" value="1"/>
</dbReference>
<feature type="region of interest" description="Disordered" evidence="1">
    <location>
        <begin position="49"/>
        <end position="70"/>
    </location>
</feature>
<name>A0A6P5FQ43_ANACO</name>
<sequence>MLSLQLALTVIVAATSLITCTASEQHDAVPGTEVKCTCNPCGCMVGAPPPPSPPPPSLPPPSNPSSSYCPPPPPVPPAPYLYIVGNPGSLYPVDPGFYPSNARRELAVPPPVFVVFGFLALLFFRA</sequence>
<keyword evidence="2" id="KW-1133">Transmembrane helix</keyword>
<evidence type="ECO:0000313" key="4">
    <source>
        <dbReference type="Proteomes" id="UP000515123"/>
    </source>
</evidence>
<gene>
    <name evidence="5" type="primary">LOC109717155</name>
</gene>
<keyword evidence="3" id="KW-0732">Signal</keyword>
<dbReference type="RefSeq" id="XP_020098416.1">
    <property type="nucleotide sequence ID" value="XM_020242827.1"/>
</dbReference>
<reference evidence="5" key="2">
    <citation type="submission" date="2025-08" db="UniProtKB">
        <authorList>
            <consortium name="RefSeq"/>
        </authorList>
    </citation>
    <scope>IDENTIFICATION</scope>
    <source>
        <tissue evidence="5">Leaf</tissue>
    </source>
</reference>
<organism evidence="4 5">
    <name type="scientific">Ananas comosus</name>
    <name type="common">Pineapple</name>
    <name type="synonym">Ananas ananas</name>
    <dbReference type="NCBI Taxonomy" id="4615"/>
    <lineage>
        <taxon>Eukaryota</taxon>
        <taxon>Viridiplantae</taxon>
        <taxon>Streptophyta</taxon>
        <taxon>Embryophyta</taxon>
        <taxon>Tracheophyta</taxon>
        <taxon>Spermatophyta</taxon>
        <taxon>Magnoliopsida</taxon>
        <taxon>Liliopsida</taxon>
        <taxon>Poales</taxon>
        <taxon>Bromeliaceae</taxon>
        <taxon>Bromelioideae</taxon>
        <taxon>Ananas</taxon>
    </lineage>
</organism>
<keyword evidence="2" id="KW-0812">Transmembrane</keyword>
<evidence type="ECO:0000256" key="1">
    <source>
        <dbReference type="SAM" id="MobiDB-lite"/>
    </source>
</evidence>
<feature type="transmembrane region" description="Helical" evidence="2">
    <location>
        <begin position="106"/>
        <end position="124"/>
    </location>
</feature>